<dbReference type="EMBL" id="LQZT01000001">
    <property type="protein sequence ID" value="OCW59677.1"/>
    <property type="molecule type" value="Genomic_DNA"/>
</dbReference>
<dbReference type="Gene3D" id="1.10.10.10">
    <property type="entry name" value="Winged helix-like DNA-binding domain superfamily/Winged helix DNA-binding domain"/>
    <property type="match status" value="1"/>
</dbReference>
<protein>
    <submittedName>
        <fullName evidence="6">LysR family transcriptional regulator</fullName>
    </submittedName>
</protein>
<dbReference type="SUPFAM" id="SSF53850">
    <property type="entry name" value="Periplasmic binding protein-like II"/>
    <property type="match status" value="1"/>
</dbReference>
<feature type="domain" description="HTH lysR-type" evidence="5">
    <location>
        <begin position="1"/>
        <end position="58"/>
    </location>
</feature>
<dbReference type="InterPro" id="IPR011991">
    <property type="entry name" value="ArsR-like_HTH"/>
</dbReference>
<dbReference type="PROSITE" id="PS50931">
    <property type="entry name" value="HTH_LYSR"/>
    <property type="match status" value="1"/>
</dbReference>
<evidence type="ECO:0000256" key="3">
    <source>
        <dbReference type="ARBA" id="ARBA00023125"/>
    </source>
</evidence>
<dbReference type="CDD" id="cd00090">
    <property type="entry name" value="HTH_ARSR"/>
    <property type="match status" value="1"/>
</dbReference>
<dbReference type="GO" id="GO:0043565">
    <property type="term" value="F:sequence-specific DNA binding"/>
    <property type="evidence" value="ECO:0007669"/>
    <property type="project" value="TreeGrafter"/>
</dbReference>
<evidence type="ECO:0000313" key="7">
    <source>
        <dbReference type="Proteomes" id="UP000094795"/>
    </source>
</evidence>
<keyword evidence="4" id="KW-0804">Transcription</keyword>
<dbReference type="GO" id="GO:0003700">
    <property type="term" value="F:DNA-binding transcription factor activity"/>
    <property type="evidence" value="ECO:0007669"/>
    <property type="project" value="InterPro"/>
</dbReference>
<dbReference type="AlphaFoldDB" id="A0A1C1Z1W4"/>
<dbReference type="SUPFAM" id="SSF46785">
    <property type="entry name" value="Winged helix' DNA-binding domain"/>
    <property type="match status" value="1"/>
</dbReference>
<comment type="caution">
    <text evidence="6">The sequence shown here is derived from an EMBL/GenBank/DDBJ whole genome shotgun (WGS) entry which is preliminary data.</text>
</comment>
<dbReference type="Proteomes" id="UP000094795">
    <property type="component" value="Unassembled WGS sequence"/>
</dbReference>
<dbReference type="Pfam" id="PF03466">
    <property type="entry name" value="LysR_substrate"/>
    <property type="match status" value="1"/>
</dbReference>
<reference evidence="6 7" key="1">
    <citation type="submission" date="2015-12" db="EMBL/GenBank/DDBJ databases">
        <authorList>
            <person name="Shamseldin A."/>
            <person name="Moawad H."/>
            <person name="Abd El-Rahim W.M."/>
            <person name="Sadowsky M.J."/>
        </authorList>
    </citation>
    <scope>NUCLEOTIDE SEQUENCE [LARGE SCALE GENOMIC DNA]</scope>
    <source>
        <strain evidence="6 7">JC234</strain>
    </source>
</reference>
<proteinExistence type="inferred from homology"/>
<evidence type="ECO:0000259" key="5">
    <source>
        <dbReference type="PROSITE" id="PS50931"/>
    </source>
</evidence>
<dbReference type="InterPro" id="IPR005119">
    <property type="entry name" value="LysR_subst-bd"/>
</dbReference>
<evidence type="ECO:0000313" key="6">
    <source>
        <dbReference type="EMBL" id="OCW59677.1"/>
    </source>
</evidence>
<keyword evidence="3" id="KW-0238">DNA-binding</keyword>
<evidence type="ECO:0000256" key="4">
    <source>
        <dbReference type="ARBA" id="ARBA00023163"/>
    </source>
</evidence>
<dbReference type="InterPro" id="IPR000847">
    <property type="entry name" value="LysR_HTH_N"/>
</dbReference>
<dbReference type="InterPro" id="IPR058163">
    <property type="entry name" value="LysR-type_TF_proteobact-type"/>
</dbReference>
<evidence type="ECO:0000256" key="2">
    <source>
        <dbReference type="ARBA" id="ARBA00023015"/>
    </source>
</evidence>
<dbReference type="InterPro" id="IPR036390">
    <property type="entry name" value="WH_DNA-bd_sf"/>
</dbReference>
<dbReference type="Pfam" id="PF00126">
    <property type="entry name" value="HTH_1"/>
    <property type="match status" value="1"/>
</dbReference>
<dbReference type="Gene3D" id="3.40.190.10">
    <property type="entry name" value="Periplasmic binding protein-like II"/>
    <property type="match status" value="2"/>
</dbReference>
<dbReference type="PANTHER" id="PTHR30537:SF79">
    <property type="entry name" value="TRANSCRIPTIONAL REGULATOR-RELATED"/>
    <property type="match status" value="1"/>
</dbReference>
<dbReference type="GO" id="GO:0006351">
    <property type="term" value="P:DNA-templated transcription"/>
    <property type="evidence" value="ECO:0007669"/>
    <property type="project" value="TreeGrafter"/>
</dbReference>
<comment type="similarity">
    <text evidence="1">Belongs to the LysR transcriptional regulatory family.</text>
</comment>
<dbReference type="InterPro" id="IPR036388">
    <property type="entry name" value="WH-like_DNA-bd_sf"/>
</dbReference>
<evidence type="ECO:0000256" key="1">
    <source>
        <dbReference type="ARBA" id="ARBA00009437"/>
    </source>
</evidence>
<name>A0A1C1Z1W4_9HYPH</name>
<gene>
    <name evidence="6" type="ORF">AWJ14_11155</name>
</gene>
<keyword evidence="2" id="KW-0805">Transcription regulation</keyword>
<dbReference type="PANTHER" id="PTHR30537">
    <property type="entry name" value="HTH-TYPE TRANSCRIPTIONAL REGULATOR"/>
    <property type="match status" value="1"/>
</dbReference>
<keyword evidence="7" id="KW-1185">Reference proteome</keyword>
<sequence>MPLNALRAFEVAARHMSIKDAAEEIGVTPSAVSHQLRILEDLLGVELMRRVGPRLELTESGRQLSPDLTIGFARIVEAVGTLKHERKLGPLRLSMLPTFAVHWLSPRMASYPFARSGFELLISTTQAAVDLGAGVADAAVRHGSGKWPGVLCDRLFDENLSLLGRSADWEGHGGPDIRKAVAAANLFLSQHRRDDFQRWNETLPGGPLKPAAITYVDSSSLGLKAAIDGAGITFAGIEIAGCDIAAGRLSPIVDHQVPANAAYYLCYPTALERDRRIRNVRTWMLAEAEKTGRELSGRHGNSPG</sequence>
<organism evidence="6 7">
    <name type="scientific">Hoeflea olei</name>
    <dbReference type="NCBI Taxonomy" id="1480615"/>
    <lineage>
        <taxon>Bacteria</taxon>
        <taxon>Pseudomonadati</taxon>
        <taxon>Pseudomonadota</taxon>
        <taxon>Alphaproteobacteria</taxon>
        <taxon>Hyphomicrobiales</taxon>
        <taxon>Rhizobiaceae</taxon>
        <taxon>Hoeflea</taxon>
    </lineage>
</organism>
<accession>A0A1C1Z1W4</accession>
<dbReference type="STRING" id="1480615.AWJ14_11155"/>